<organism evidence="2 3">
    <name type="scientific">Trachymyrmex cornetzi</name>
    <dbReference type="NCBI Taxonomy" id="471704"/>
    <lineage>
        <taxon>Eukaryota</taxon>
        <taxon>Metazoa</taxon>
        <taxon>Ecdysozoa</taxon>
        <taxon>Arthropoda</taxon>
        <taxon>Hexapoda</taxon>
        <taxon>Insecta</taxon>
        <taxon>Pterygota</taxon>
        <taxon>Neoptera</taxon>
        <taxon>Endopterygota</taxon>
        <taxon>Hymenoptera</taxon>
        <taxon>Apocrita</taxon>
        <taxon>Aculeata</taxon>
        <taxon>Formicoidea</taxon>
        <taxon>Formicidae</taxon>
        <taxon>Myrmicinae</taxon>
        <taxon>Trachymyrmex</taxon>
    </lineage>
</organism>
<dbReference type="AlphaFoldDB" id="A0A151J2B8"/>
<name>A0A151J2B8_9HYME</name>
<evidence type="ECO:0000256" key="1">
    <source>
        <dbReference type="SAM" id="Phobius"/>
    </source>
</evidence>
<dbReference type="EMBL" id="KQ980406">
    <property type="protein sequence ID" value="KYN16174.1"/>
    <property type="molecule type" value="Genomic_DNA"/>
</dbReference>
<dbReference type="Proteomes" id="UP000078492">
    <property type="component" value="Unassembled WGS sequence"/>
</dbReference>
<keyword evidence="1" id="KW-0472">Membrane</keyword>
<keyword evidence="1" id="KW-1133">Transmembrane helix</keyword>
<protein>
    <submittedName>
        <fullName evidence="2">Uncharacterized protein</fullName>
    </submittedName>
</protein>
<gene>
    <name evidence="2" type="ORF">ALC57_11585</name>
</gene>
<keyword evidence="1" id="KW-0812">Transmembrane</keyword>
<sequence>MKTSDEKSHSATKIATHSIGKRNACLLAALYHLNKNQRTTFLRVADEKLIRCICECVFNTLKGNVSLERCEKNRLTKFKTPLRRIVAKRGNWKDKRKLLVQRGGFLPYIIGPILLTLLSLIIEGIKWWDKTLWRGPKKWF</sequence>
<evidence type="ECO:0000313" key="3">
    <source>
        <dbReference type="Proteomes" id="UP000078492"/>
    </source>
</evidence>
<dbReference type="STRING" id="471704.A0A151J2B8"/>
<accession>A0A151J2B8</accession>
<proteinExistence type="predicted"/>
<evidence type="ECO:0000313" key="2">
    <source>
        <dbReference type="EMBL" id="KYN16174.1"/>
    </source>
</evidence>
<keyword evidence="3" id="KW-1185">Reference proteome</keyword>
<reference evidence="2 3" key="1">
    <citation type="submission" date="2015-09" db="EMBL/GenBank/DDBJ databases">
        <title>Trachymyrmex cornetzi WGS genome.</title>
        <authorList>
            <person name="Nygaard S."/>
            <person name="Hu H."/>
            <person name="Boomsma J."/>
            <person name="Zhang G."/>
        </authorList>
    </citation>
    <scope>NUCLEOTIDE SEQUENCE [LARGE SCALE GENOMIC DNA]</scope>
    <source>
        <strain evidence="2">Tcor2-1</strain>
        <tissue evidence="2">Whole body</tissue>
    </source>
</reference>
<feature type="transmembrane region" description="Helical" evidence="1">
    <location>
        <begin position="105"/>
        <end position="128"/>
    </location>
</feature>